<accession>A0A7C9EB85</accession>
<reference evidence="1" key="2">
    <citation type="submission" date="2020-07" db="EMBL/GenBank/DDBJ databases">
        <authorList>
            <person name="Vera ALvarez R."/>
            <person name="Arias-Moreno D.M."/>
            <person name="Jimenez-Jacinto V."/>
            <person name="Jimenez-Bremont J.F."/>
            <person name="Swaminathan K."/>
            <person name="Moose S.P."/>
            <person name="Guerrero-Gonzalez M.L."/>
            <person name="Marino-Ramirez L."/>
            <person name="Landsman D."/>
            <person name="Rodriguez-Kessler M."/>
            <person name="Delgado-Sanchez P."/>
        </authorList>
    </citation>
    <scope>NUCLEOTIDE SEQUENCE</scope>
    <source>
        <tissue evidence="1">Cladode</tissue>
    </source>
</reference>
<sequence>MKIVDVLSNEIIDKNDTEGQQYCYNRNSPKGNCIAFHWVHEVLHHPIPDKPVKRLDNIQDNVDDDKKEENQPIMHMYSCNLNSMGSQRMSTKLNFRHFCQSDYNICSIHKKLKAPTFQSNMQTPKLYSIATKISLFMTK</sequence>
<dbReference type="EMBL" id="GISG01215540">
    <property type="protein sequence ID" value="MBA4662327.1"/>
    <property type="molecule type" value="Transcribed_RNA"/>
</dbReference>
<reference evidence="1" key="1">
    <citation type="journal article" date="2013" name="J. Plant Res.">
        <title>Effect of fungi and light on seed germination of three Opuntia species from semiarid lands of central Mexico.</title>
        <authorList>
            <person name="Delgado-Sanchez P."/>
            <person name="Jimenez-Bremont J.F."/>
            <person name="Guerrero-Gonzalez Mde L."/>
            <person name="Flores J."/>
        </authorList>
    </citation>
    <scope>NUCLEOTIDE SEQUENCE</scope>
    <source>
        <tissue evidence="1">Cladode</tissue>
    </source>
</reference>
<dbReference type="AlphaFoldDB" id="A0A7C9EB85"/>
<proteinExistence type="predicted"/>
<organism evidence="1">
    <name type="scientific">Opuntia streptacantha</name>
    <name type="common">Prickly pear cactus</name>
    <name type="synonym">Opuntia cardona</name>
    <dbReference type="NCBI Taxonomy" id="393608"/>
    <lineage>
        <taxon>Eukaryota</taxon>
        <taxon>Viridiplantae</taxon>
        <taxon>Streptophyta</taxon>
        <taxon>Embryophyta</taxon>
        <taxon>Tracheophyta</taxon>
        <taxon>Spermatophyta</taxon>
        <taxon>Magnoliopsida</taxon>
        <taxon>eudicotyledons</taxon>
        <taxon>Gunneridae</taxon>
        <taxon>Pentapetalae</taxon>
        <taxon>Caryophyllales</taxon>
        <taxon>Cactineae</taxon>
        <taxon>Cactaceae</taxon>
        <taxon>Opuntioideae</taxon>
        <taxon>Opuntia</taxon>
    </lineage>
</organism>
<protein>
    <submittedName>
        <fullName evidence="1">Uncharacterized protein</fullName>
    </submittedName>
</protein>
<name>A0A7C9EB85_OPUST</name>
<evidence type="ECO:0000313" key="1">
    <source>
        <dbReference type="EMBL" id="MBA4662327.1"/>
    </source>
</evidence>